<dbReference type="PANTHER" id="PTHR43766:SF1">
    <property type="entry name" value="TRYPTOPHAN--TRNA LIGASE, MITOCHONDRIAL"/>
    <property type="match status" value="1"/>
</dbReference>
<dbReference type="GO" id="GO:0005524">
    <property type="term" value="F:ATP binding"/>
    <property type="evidence" value="ECO:0007669"/>
    <property type="project" value="UniProtKB-KW"/>
</dbReference>
<dbReference type="Pfam" id="PF00579">
    <property type="entry name" value="tRNA-synt_1b"/>
    <property type="match status" value="1"/>
</dbReference>
<dbReference type="Proteomes" id="UP000198437">
    <property type="component" value="Unassembled WGS sequence"/>
</dbReference>
<evidence type="ECO:0000256" key="9">
    <source>
        <dbReference type="NCBIfam" id="TIGR00233"/>
    </source>
</evidence>
<comment type="catalytic activity">
    <reaction evidence="8">
        <text>tRNA(Trp) + L-tryptophan + ATP = L-tryptophyl-tRNA(Trp) + AMP + diphosphate + H(+)</text>
        <dbReference type="Rhea" id="RHEA:24080"/>
        <dbReference type="Rhea" id="RHEA-COMP:9671"/>
        <dbReference type="Rhea" id="RHEA-COMP:9705"/>
        <dbReference type="ChEBI" id="CHEBI:15378"/>
        <dbReference type="ChEBI" id="CHEBI:30616"/>
        <dbReference type="ChEBI" id="CHEBI:33019"/>
        <dbReference type="ChEBI" id="CHEBI:57912"/>
        <dbReference type="ChEBI" id="CHEBI:78442"/>
        <dbReference type="ChEBI" id="CHEBI:78535"/>
        <dbReference type="ChEBI" id="CHEBI:456215"/>
        <dbReference type="EC" id="6.1.1.2"/>
    </reaction>
</comment>
<sequence length="340" mass="38210">MTKEILLTGDRPTGKLHIGHYIGSLKNRVKLQNSGKYDPYIMIADTQALTDNARNPEKIRNSLIQVALDYLAVGIDPAKSTIYVQSQIPALFELTAYYMDLVTVARLERNPTVKTEIKQKDFKDSIPIGFLNYPVSQAADITAFKATVIPVGDDQEPMLEQTREIVRTFNRVYNCDVLVEPKGYFPPKGQGRLPGLDGNAKMSKSLGNAIYLADDAKTVQKKVMSMYTDPNHIHVEDPGKVEGNTVFTYLDVFDPDKDKVAELKAEYQKGGLGDVKIKRYLNKVLEAELAPIRERREKFAQDEDAVYEMLLEGSKKANKVANATLEQVRDAIGLNYFKNR</sequence>
<evidence type="ECO:0000256" key="10">
    <source>
        <dbReference type="RuleBase" id="RU363036"/>
    </source>
</evidence>
<dbReference type="PRINTS" id="PR01039">
    <property type="entry name" value="TRNASYNTHTRP"/>
</dbReference>
<dbReference type="NCBIfam" id="TIGR00233">
    <property type="entry name" value="trpS"/>
    <property type="match status" value="1"/>
</dbReference>
<dbReference type="GO" id="GO:0005829">
    <property type="term" value="C:cytosol"/>
    <property type="evidence" value="ECO:0007669"/>
    <property type="project" value="TreeGrafter"/>
</dbReference>
<dbReference type="EC" id="6.1.1.2" evidence="2 9"/>
<evidence type="ECO:0000313" key="11">
    <source>
        <dbReference type="EMBL" id="OXC24481.1"/>
    </source>
</evidence>
<proteinExistence type="inferred from homology"/>
<name>A0A854PLQ9_9LACO</name>
<dbReference type="EMBL" id="LYQW01000001">
    <property type="protein sequence ID" value="OXC24481.1"/>
    <property type="molecule type" value="Genomic_DNA"/>
</dbReference>
<reference evidence="11 12" key="1">
    <citation type="submission" date="2016-05" db="EMBL/GenBank/DDBJ databases">
        <authorList>
            <person name="Johnson T.J."/>
            <person name="Youmans B.P."/>
            <person name="Case K.A."/>
        </authorList>
    </citation>
    <scope>NUCLEOTIDE SEQUENCE [LARGE SCALE GENOMIC DNA]</scope>
    <source>
        <strain evidence="11 12">UMNLC6</strain>
    </source>
</reference>
<dbReference type="AlphaFoldDB" id="A0A854PLQ9"/>
<evidence type="ECO:0000313" key="12">
    <source>
        <dbReference type="Proteomes" id="UP000198437"/>
    </source>
</evidence>
<keyword evidence="4 10" id="KW-0547">Nucleotide-binding</keyword>
<dbReference type="PANTHER" id="PTHR43766">
    <property type="entry name" value="TRYPTOPHAN--TRNA LIGASE, MITOCHONDRIAL"/>
    <property type="match status" value="1"/>
</dbReference>
<evidence type="ECO:0000256" key="7">
    <source>
        <dbReference type="ARBA" id="ARBA00023146"/>
    </source>
</evidence>
<dbReference type="PROSITE" id="PS00178">
    <property type="entry name" value="AA_TRNA_LIGASE_I"/>
    <property type="match status" value="1"/>
</dbReference>
<organism evidence="11 12">
    <name type="scientific">Lactobacillus crispatus</name>
    <dbReference type="NCBI Taxonomy" id="47770"/>
    <lineage>
        <taxon>Bacteria</taxon>
        <taxon>Bacillati</taxon>
        <taxon>Bacillota</taxon>
        <taxon>Bacilli</taxon>
        <taxon>Lactobacillales</taxon>
        <taxon>Lactobacillaceae</taxon>
        <taxon>Lactobacillus</taxon>
    </lineage>
</organism>
<evidence type="ECO:0000256" key="6">
    <source>
        <dbReference type="ARBA" id="ARBA00022917"/>
    </source>
</evidence>
<dbReference type="Gene3D" id="1.10.240.10">
    <property type="entry name" value="Tyrosyl-Transfer RNA Synthetase"/>
    <property type="match status" value="1"/>
</dbReference>
<keyword evidence="7 10" id="KW-0030">Aminoacyl-tRNA synthetase</keyword>
<dbReference type="GO" id="GO:0004830">
    <property type="term" value="F:tryptophan-tRNA ligase activity"/>
    <property type="evidence" value="ECO:0007669"/>
    <property type="project" value="UniProtKB-UniRule"/>
</dbReference>
<keyword evidence="6 10" id="KW-0648">Protein biosynthesis</keyword>
<dbReference type="GO" id="GO:0006436">
    <property type="term" value="P:tryptophanyl-tRNA aminoacylation"/>
    <property type="evidence" value="ECO:0007669"/>
    <property type="project" value="UniProtKB-UniRule"/>
</dbReference>
<keyword evidence="3 10" id="KW-0436">Ligase</keyword>
<evidence type="ECO:0000256" key="1">
    <source>
        <dbReference type="ARBA" id="ARBA00005594"/>
    </source>
</evidence>
<dbReference type="InterPro" id="IPR002306">
    <property type="entry name" value="Trp-tRNA-ligase"/>
</dbReference>
<comment type="caution">
    <text evidence="11">The sequence shown here is derived from an EMBL/GenBank/DDBJ whole genome shotgun (WGS) entry which is preliminary data.</text>
</comment>
<dbReference type="InterPro" id="IPR001412">
    <property type="entry name" value="aa-tRNA-synth_I_CS"/>
</dbReference>
<dbReference type="FunFam" id="1.10.240.10:FF:000005">
    <property type="entry name" value="Tryptophan--tRNA ligase"/>
    <property type="match status" value="1"/>
</dbReference>
<dbReference type="CDD" id="cd00806">
    <property type="entry name" value="TrpRS_core"/>
    <property type="match status" value="1"/>
</dbReference>
<evidence type="ECO:0000256" key="4">
    <source>
        <dbReference type="ARBA" id="ARBA00022741"/>
    </source>
</evidence>
<dbReference type="InterPro" id="IPR002305">
    <property type="entry name" value="aa-tRNA-synth_Ic"/>
</dbReference>
<evidence type="ECO:0000256" key="5">
    <source>
        <dbReference type="ARBA" id="ARBA00022840"/>
    </source>
</evidence>
<dbReference type="RefSeq" id="WP_089143457.1">
    <property type="nucleotide sequence ID" value="NZ_LYQS01000030.1"/>
</dbReference>
<protein>
    <recommendedName>
        <fullName evidence="2 9">Tryptophan--tRNA ligase</fullName>
        <ecNumber evidence="2 9">6.1.1.2</ecNumber>
    </recommendedName>
</protein>
<dbReference type="FunFam" id="3.40.50.620:FF:000094">
    <property type="entry name" value="Tryptophan--tRNA ligase"/>
    <property type="match status" value="1"/>
</dbReference>
<dbReference type="InterPro" id="IPR050203">
    <property type="entry name" value="Trp-tRNA_synthetase"/>
</dbReference>
<keyword evidence="5 10" id="KW-0067">ATP-binding</keyword>
<evidence type="ECO:0000256" key="2">
    <source>
        <dbReference type="ARBA" id="ARBA00013161"/>
    </source>
</evidence>
<dbReference type="SUPFAM" id="SSF52374">
    <property type="entry name" value="Nucleotidylyl transferase"/>
    <property type="match status" value="1"/>
</dbReference>
<dbReference type="InterPro" id="IPR014729">
    <property type="entry name" value="Rossmann-like_a/b/a_fold"/>
</dbReference>
<evidence type="ECO:0000256" key="8">
    <source>
        <dbReference type="ARBA" id="ARBA00049929"/>
    </source>
</evidence>
<accession>A0A854PLQ9</accession>
<dbReference type="Gene3D" id="3.40.50.620">
    <property type="entry name" value="HUPs"/>
    <property type="match status" value="1"/>
</dbReference>
<gene>
    <name evidence="11" type="ORF">AYP82_00145</name>
</gene>
<evidence type="ECO:0000256" key="3">
    <source>
        <dbReference type="ARBA" id="ARBA00022598"/>
    </source>
</evidence>
<comment type="similarity">
    <text evidence="1 10">Belongs to the class-I aminoacyl-tRNA synthetase family.</text>
</comment>